<dbReference type="EMBL" id="JBHSKX010000004">
    <property type="protein sequence ID" value="MFC5368715.1"/>
    <property type="molecule type" value="Genomic_DNA"/>
</dbReference>
<keyword evidence="1" id="KW-0472">Membrane</keyword>
<keyword evidence="3" id="KW-1185">Reference proteome</keyword>
<gene>
    <name evidence="2" type="ORF">ACFPJ5_17470</name>
</gene>
<keyword evidence="1" id="KW-1133">Transmembrane helix</keyword>
<feature type="transmembrane region" description="Helical" evidence="1">
    <location>
        <begin position="120"/>
        <end position="143"/>
    </location>
</feature>
<feature type="transmembrane region" description="Helical" evidence="1">
    <location>
        <begin position="78"/>
        <end position="99"/>
    </location>
</feature>
<keyword evidence="1" id="KW-0812">Transmembrane</keyword>
<protein>
    <recommendedName>
        <fullName evidence="4">LexA-binding, inner membrane-associated hydrolase</fullName>
    </recommendedName>
</protein>
<reference evidence="2 3" key="1">
    <citation type="journal article" date="2019" name="Int. J. Syst. Evol. Microbiol.">
        <title>The Global Catalogue of Microorganisms (GCM) 10K type strain sequencing project: providing services to taxonomists for standard genome sequencing and annotation.</title>
        <authorList>
            <consortium name="The Broad Institute Genomics Platform"/>
            <consortium name="The Broad Institute Genome Sequencing Center for Infectious Disease"/>
            <person name="Wu L."/>
            <person name="Ma J."/>
        </authorList>
    </citation>
    <scope>NUCLEOTIDE SEQUENCE [LARGE SCALE GENOMIC DNA]</scope>
    <source>
        <strain evidence="2 3">CGMCC 1.12237</strain>
    </source>
</reference>
<sequence>MTEARYAVAGVVPVAFLAVAVGHHPIVALPLLGGVFLPDVDALSERTHRSWACHTFLLPAVAYVAGDRLGLFTRVPELTTAIHFVTLGVAVHLALDFGYPRRRTHDGTSWPVRPAVPASHWGLLWLGAAWAFQWFLYLVPAFFPWVAGV</sequence>
<evidence type="ECO:0000313" key="2">
    <source>
        <dbReference type="EMBL" id="MFC5368715.1"/>
    </source>
</evidence>
<accession>A0ABD5RFA3</accession>
<comment type="caution">
    <text evidence="2">The sequence shown here is derived from an EMBL/GenBank/DDBJ whole genome shotgun (WGS) entry which is preliminary data.</text>
</comment>
<dbReference type="AlphaFoldDB" id="A0ABD5RFA3"/>
<name>A0ABD5RFA3_9EURY</name>
<dbReference type="RefSeq" id="WP_227231286.1">
    <property type="nucleotide sequence ID" value="NZ_JAJCVJ010000003.1"/>
</dbReference>
<proteinExistence type="predicted"/>
<dbReference type="Proteomes" id="UP001596201">
    <property type="component" value="Unassembled WGS sequence"/>
</dbReference>
<evidence type="ECO:0008006" key="4">
    <source>
        <dbReference type="Google" id="ProtNLM"/>
    </source>
</evidence>
<evidence type="ECO:0000313" key="3">
    <source>
        <dbReference type="Proteomes" id="UP001596201"/>
    </source>
</evidence>
<organism evidence="2 3">
    <name type="scientific">Salinirubrum litoreum</name>
    <dbReference type="NCBI Taxonomy" id="1126234"/>
    <lineage>
        <taxon>Archaea</taxon>
        <taxon>Methanobacteriati</taxon>
        <taxon>Methanobacteriota</taxon>
        <taxon>Stenosarchaea group</taxon>
        <taxon>Halobacteria</taxon>
        <taxon>Halobacteriales</taxon>
        <taxon>Haloferacaceae</taxon>
        <taxon>Salinirubrum</taxon>
    </lineage>
</organism>
<feature type="transmembrane region" description="Helical" evidence="1">
    <location>
        <begin position="6"/>
        <end position="37"/>
    </location>
</feature>
<evidence type="ECO:0000256" key="1">
    <source>
        <dbReference type="SAM" id="Phobius"/>
    </source>
</evidence>